<sequence length="111" mass="12605">MNFVWISMSIFGLVNLIIYFILQRVKDEKDHELPLRYKLLIQMGCSFICTVPILAIFALYFGVLTGMNALFGHLFVIQNSTALLWAVGTVLGWLLVSEVLVQPLLRVAMML</sequence>
<keyword evidence="3" id="KW-1185">Reference proteome</keyword>
<keyword evidence="1" id="KW-1133">Transmembrane helix</keyword>
<dbReference type="EMBL" id="JARULN010000012">
    <property type="protein sequence ID" value="MDG5754770.1"/>
    <property type="molecule type" value="Genomic_DNA"/>
</dbReference>
<dbReference type="RefSeq" id="WP_124566063.1">
    <property type="nucleotide sequence ID" value="NZ_JARRRY010000012.1"/>
</dbReference>
<reference evidence="2 3" key="1">
    <citation type="submission" date="2023-04" db="EMBL/GenBank/DDBJ databases">
        <title>Ectobacillus antri isolated from activated sludge.</title>
        <authorList>
            <person name="Yan P."/>
            <person name="Liu X."/>
        </authorList>
    </citation>
    <scope>NUCLEOTIDE SEQUENCE [LARGE SCALE GENOMIC DNA]</scope>
    <source>
        <strain evidence="2 3">C18H</strain>
    </source>
</reference>
<dbReference type="Proteomes" id="UP001218246">
    <property type="component" value="Unassembled WGS sequence"/>
</dbReference>
<evidence type="ECO:0000256" key="1">
    <source>
        <dbReference type="SAM" id="Phobius"/>
    </source>
</evidence>
<protein>
    <submittedName>
        <fullName evidence="2">Uncharacterized protein</fullName>
    </submittedName>
</protein>
<feature type="transmembrane region" description="Helical" evidence="1">
    <location>
        <begin position="6"/>
        <end position="22"/>
    </location>
</feature>
<proteinExistence type="predicted"/>
<accession>A0ABT6H5Z4</accession>
<feature type="transmembrane region" description="Helical" evidence="1">
    <location>
        <begin position="83"/>
        <end position="105"/>
    </location>
</feature>
<comment type="caution">
    <text evidence="2">The sequence shown here is derived from an EMBL/GenBank/DDBJ whole genome shotgun (WGS) entry which is preliminary data.</text>
</comment>
<keyword evidence="1" id="KW-0472">Membrane</keyword>
<evidence type="ECO:0000313" key="3">
    <source>
        <dbReference type="Proteomes" id="UP001218246"/>
    </source>
</evidence>
<feature type="transmembrane region" description="Helical" evidence="1">
    <location>
        <begin position="43"/>
        <end position="63"/>
    </location>
</feature>
<keyword evidence="1" id="KW-0812">Transmembrane</keyword>
<organism evidence="2 3">
    <name type="scientific">Ectobacillus antri</name>
    <dbReference type="NCBI Taxonomy" id="2486280"/>
    <lineage>
        <taxon>Bacteria</taxon>
        <taxon>Bacillati</taxon>
        <taxon>Bacillota</taxon>
        <taxon>Bacilli</taxon>
        <taxon>Bacillales</taxon>
        <taxon>Bacillaceae</taxon>
        <taxon>Ectobacillus</taxon>
    </lineage>
</organism>
<name>A0ABT6H5Z4_9BACI</name>
<gene>
    <name evidence="2" type="ORF">P6P90_12415</name>
</gene>
<evidence type="ECO:0000313" key="2">
    <source>
        <dbReference type="EMBL" id="MDG5754770.1"/>
    </source>
</evidence>